<dbReference type="AlphaFoldDB" id="A0A316EVK6"/>
<dbReference type="PANTHER" id="PTHR33473:SF19">
    <property type="entry name" value="ATP-DEPENDENT CLP PROTEASE ADAPTER PROTEIN CLPS"/>
    <property type="match status" value="1"/>
</dbReference>
<evidence type="ECO:0000313" key="4">
    <source>
        <dbReference type="Proteomes" id="UP000245754"/>
    </source>
</evidence>
<comment type="caution">
    <text evidence="3">The sequence shown here is derived from an EMBL/GenBank/DDBJ whole genome shotgun (WGS) entry which is preliminary data.</text>
</comment>
<comment type="similarity">
    <text evidence="1">Belongs to the ClpS family.</text>
</comment>
<dbReference type="Gene3D" id="3.30.1390.10">
    <property type="match status" value="1"/>
</dbReference>
<comment type="function">
    <text evidence="1">Involved in the modulation of the specificity of the ClpAP-mediated ATP-dependent protein degradation.</text>
</comment>
<evidence type="ECO:0000259" key="2">
    <source>
        <dbReference type="Pfam" id="PF02617"/>
    </source>
</evidence>
<dbReference type="NCBIfam" id="NF000672">
    <property type="entry name" value="PRK00033.1-5"/>
    <property type="match status" value="1"/>
</dbReference>
<dbReference type="PANTHER" id="PTHR33473">
    <property type="entry name" value="ATP-DEPENDENT CLP PROTEASE ADAPTER PROTEIN CLPS1, CHLOROPLASTIC"/>
    <property type="match status" value="1"/>
</dbReference>
<organism evidence="3 4">
    <name type="scientific">Cupriavidus plantarum</name>
    <dbReference type="NCBI Taxonomy" id="942865"/>
    <lineage>
        <taxon>Bacteria</taxon>
        <taxon>Pseudomonadati</taxon>
        <taxon>Pseudomonadota</taxon>
        <taxon>Betaproteobacteria</taxon>
        <taxon>Burkholderiales</taxon>
        <taxon>Burkholderiaceae</taxon>
        <taxon>Cupriavidus</taxon>
    </lineage>
</organism>
<dbReference type="InterPro" id="IPR022935">
    <property type="entry name" value="ClpS"/>
</dbReference>
<dbReference type="InterPro" id="IPR014719">
    <property type="entry name" value="Ribosomal_bL12_C/ClpS-like"/>
</dbReference>
<evidence type="ECO:0000256" key="1">
    <source>
        <dbReference type="HAMAP-Rule" id="MF_00302"/>
    </source>
</evidence>
<feature type="domain" description="Adaptor protein ClpS core" evidence="2">
    <location>
        <begin position="25"/>
        <end position="103"/>
    </location>
</feature>
<dbReference type="FunFam" id="3.30.1390.10:FF:000002">
    <property type="entry name" value="ATP-dependent Clp protease adapter protein ClpS"/>
    <property type="match status" value="1"/>
</dbReference>
<accession>A0A316EVK6</accession>
<keyword evidence="4" id="KW-1185">Reference proteome</keyword>
<sequence length="108" mass="12321">MVTRLANTPQREAGTVIERREQQLKPPAMYKVVLLNDDYTPMEFVVMILQQYFSRDRETATQIMLTVHREGKGVCGIYTRDIAATKVELVSTHARQAGHPLQCVMEEA</sequence>
<reference evidence="3 4" key="1">
    <citation type="submission" date="2018-05" db="EMBL/GenBank/DDBJ databases">
        <title>Genomic Encyclopedia of Type Strains, Phase IV (KMG-V): Genome sequencing to study the core and pangenomes of soil and plant-associated prokaryotes.</title>
        <authorList>
            <person name="Whitman W."/>
        </authorList>
    </citation>
    <scope>NUCLEOTIDE SEQUENCE [LARGE SCALE GENOMIC DNA]</scope>
    <source>
        <strain evidence="3 4">SLV-132</strain>
    </source>
</reference>
<dbReference type="Proteomes" id="UP000245754">
    <property type="component" value="Unassembled WGS sequence"/>
</dbReference>
<dbReference type="HAMAP" id="MF_00302">
    <property type="entry name" value="ClpS"/>
    <property type="match status" value="1"/>
</dbReference>
<keyword evidence="3" id="KW-0378">Hydrolase</keyword>
<dbReference type="RefSeq" id="WP_167468394.1">
    <property type="nucleotide sequence ID" value="NZ_CAJPUX010000003.1"/>
</dbReference>
<dbReference type="GO" id="GO:0008233">
    <property type="term" value="F:peptidase activity"/>
    <property type="evidence" value="ECO:0007669"/>
    <property type="project" value="UniProtKB-KW"/>
</dbReference>
<dbReference type="InterPro" id="IPR003769">
    <property type="entry name" value="ClpS_core"/>
</dbReference>
<comment type="subunit">
    <text evidence="1">Binds to the N-terminal domain of the chaperone ClpA.</text>
</comment>
<keyword evidence="3" id="KW-0645">Protease</keyword>
<dbReference type="Pfam" id="PF02617">
    <property type="entry name" value="ClpS"/>
    <property type="match status" value="1"/>
</dbReference>
<dbReference type="EMBL" id="QGGT01000001">
    <property type="protein sequence ID" value="PWK36361.1"/>
    <property type="molecule type" value="Genomic_DNA"/>
</dbReference>
<dbReference type="GeneID" id="98341847"/>
<dbReference type="GO" id="GO:0030163">
    <property type="term" value="P:protein catabolic process"/>
    <property type="evidence" value="ECO:0007669"/>
    <property type="project" value="InterPro"/>
</dbReference>
<protein>
    <recommendedName>
        <fullName evidence="1">ATP-dependent Clp protease adapter protein ClpS</fullName>
    </recommendedName>
</protein>
<dbReference type="GO" id="GO:0006508">
    <property type="term" value="P:proteolysis"/>
    <property type="evidence" value="ECO:0007669"/>
    <property type="project" value="UniProtKB-UniRule"/>
</dbReference>
<proteinExistence type="inferred from homology"/>
<evidence type="ECO:0000313" key="3">
    <source>
        <dbReference type="EMBL" id="PWK36361.1"/>
    </source>
</evidence>
<gene>
    <name evidence="1" type="primary">clpS</name>
    <name evidence="3" type="ORF">C7419_101215</name>
</gene>
<name>A0A316EVK6_9BURK</name>
<dbReference type="SUPFAM" id="SSF54736">
    <property type="entry name" value="ClpS-like"/>
    <property type="match status" value="1"/>
</dbReference>